<protein>
    <recommendedName>
        <fullName evidence="4">Glycine zipper domain-containing protein</fullName>
    </recommendedName>
</protein>
<accession>A0ABT4VJ52</accession>
<keyword evidence="3" id="KW-1185">Reference proteome</keyword>
<sequence length="82" mass="8240">MRALVIAVLAAATLTACTTTEKTATGAGVGAVVGGAVTRSAGGAVVGALIGGFGTYLAETADGRCQYRNSRGQVYTTRCHYR</sequence>
<comment type="caution">
    <text evidence="2">The sequence shown here is derived from an EMBL/GenBank/DDBJ whole genome shotgun (WGS) entry which is preliminary data.</text>
</comment>
<feature type="chain" id="PRO_5045249894" description="Glycine zipper domain-containing protein" evidence="1">
    <location>
        <begin position="19"/>
        <end position="82"/>
    </location>
</feature>
<dbReference type="EMBL" id="JAPJZH010000002">
    <property type="protein sequence ID" value="MDA4844743.1"/>
    <property type="molecule type" value="Genomic_DNA"/>
</dbReference>
<dbReference type="Proteomes" id="UP001148313">
    <property type="component" value="Unassembled WGS sequence"/>
</dbReference>
<dbReference type="RefSeq" id="WP_271088270.1">
    <property type="nucleotide sequence ID" value="NZ_JAPJZH010000002.1"/>
</dbReference>
<evidence type="ECO:0000313" key="3">
    <source>
        <dbReference type="Proteomes" id="UP001148313"/>
    </source>
</evidence>
<evidence type="ECO:0000256" key="1">
    <source>
        <dbReference type="SAM" id="SignalP"/>
    </source>
</evidence>
<reference evidence="2" key="1">
    <citation type="submission" date="2022-11" db="EMBL/GenBank/DDBJ databases">
        <title>Hoeflea poritis sp. nov., isolated from scleractinian coral Porites lutea.</title>
        <authorList>
            <person name="Zhang G."/>
            <person name="Wei Q."/>
            <person name="Cai L."/>
        </authorList>
    </citation>
    <scope>NUCLEOTIDE SEQUENCE</scope>
    <source>
        <strain evidence="2">E7-10</strain>
    </source>
</reference>
<evidence type="ECO:0008006" key="4">
    <source>
        <dbReference type="Google" id="ProtNLM"/>
    </source>
</evidence>
<keyword evidence="1" id="KW-0732">Signal</keyword>
<evidence type="ECO:0000313" key="2">
    <source>
        <dbReference type="EMBL" id="MDA4844743.1"/>
    </source>
</evidence>
<gene>
    <name evidence="2" type="ORF">OOZ53_05240</name>
</gene>
<name>A0ABT4VJ52_9HYPH</name>
<dbReference type="PROSITE" id="PS51257">
    <property type="entry name" value="PROKAR_LIPOPROTEIN"/>
    <property type="match status" value="1"/>
</dbReference>
<organism evidence="2 3">
    <name type="scientific">Hoeflea poritis</name>
    <dbReference type="NCBI Taxonomy" id="2993659"/>
    <lineage>
        <taxon>Bacteria</taxon>
        <taxon>Pseudomonadati</taxon>
        <taxon>Pseudomonadota</taxon>
        <taxon>Alphaproteobacteria</taxon>
        <taxon>Hyphomicrobiales</taxon>
        <taxon>Rhizobiaceae</taxon>
        <taxon>Hoeflea</taxon>
    </lineage>
</organism>
<proteinExistence type="predicted"/>
<feature type="signal peptide" evidence="1">
    <location>
        <begin position="1"/>
        <end position="18"/>
    </location>
</feature>